<gene>
    <name evidence="1" type="ORF">POCTA_138.1.T1110171</name>
</gene>
<reference evidence="1" key="1">
    <citation type="submission" date="2021-01" db="EMBL/GenBank/DDBJ databases">
        <authorList>
            <consortium name="Genoscope - CEA"/>
            <person name="William W."/>
        </authorList>
    </citation>
    <scope>NUCLEOTIDE SEQUENCE</scope>
</reference>
<dbReference type="Proteomes" id="UP000683925">
    <property type="component" value="Unassembled WGS sequence"/>
</dbReference>
<evidence type="ECO:0000313" key="2">
    <source>
        <dbReference type="Proteomes" id="UP000683925"/>
    </source>
</evidence>
<protein>
    <submittedName>
        <fullName evidence="1">Uncharacterized protein</fullName>
    </submittedName>
</protein>
<evidence type="ECO:0000313" key="1">
    <source>
        <dbReference type="EMBL" id="CAD8196423.1"/>
    </source>
</evidence>
<organism evidence="1 2">
    <name type="scientific">Paramecium octaurelia</name>
    <dbReference type="NCBI Taxonomy" id="43137"/>
    <lineage>
        <taxon>Eukaryota</taxon>
        <taxon>Sar</taxon>
        <taxon>Alveolata</taxon>
        <taxon>Ciliophora</taxon>
        <taxon>Intramacronucleata</taxon>
        <taxon>Oligohymenophorea</taxon>
        <taxon>Peniculida</taxon>
        <taxon>Parameciidae</taxon>
        <taxon>Paramecium</taxon>
    </lineage>
</organism>
<name>A0A8S1X2T9_PAROT</name>
<dbReference type="EMBL" id="CAJJDP010000111">
    <property type="protein sequence ID" value="CAD8196423.1"/>
    <property type="molecule type" value="Genomic_DNA"/>
</dbReference>
<comment type="caution">
    <text evidence="1">The sequence shown here is derived from an EMBL/GenBank/DDBJ whole genome shotgun (WGS) entry which is preliminary data.</text>
</comment>
<keyword evidence="2" id="KW-1185">Reference proteome</keyword>
<dbReference type="AlphaFoldDB" id="A0A8S1X2T9"/>
<sequence>MLKYLYLLDNCWLYKNRNRNYFCQIKKTEQSTKEWFCNYR</sequence>
<proteinExistence type="predicted"/>
<accession>A0A8S1X2T9</accession>